<protein>
    <submittedName>
        <fullName evidence="5">Ran GTPase-activating protein 1</fullName>
    </submittedName>
</protein>
<feature type="region of interest" description="Disordered" evidence="4">
    <location>
        <begin position="350"/>
        <end position="411"/>
    </location>
</feature>
<sequence length="411" mass="46417">MASLDFIPQYKPEEIYSLAGKSIKFDTKADIEPYLTNLNSLTGIKKLDFSGNTIGIEASLELSKSITLHAKTLEEVNFADFFTGRLKDEIPQCLEYLLPSISQCPQLHIVNLSDNAFGLTTIEQLEKFLSEAIYLNHLILSNNGMGPFAGERIGKSLYKLSLSKSTQGQSSLKTFICGRNRLENGSINYLSIGLKNHKDLQVVKLYQNGIRPSGIKKLISQGLKFNTQLTILDLQDNTITKKSGSVLADNLPQWPELKELNVNDCLLNPKGSLDLIKSLEKTKFNKLESLKLQYNELDNDSLKILSSIISENLPVLTKLELNGNRFEEDSELIEKIQSIFEERGFGELDELDDLEELDSEDEDEDESDEEDDEEEEEEIDLNELELKLKESTTKEDKKVEDIASELEKTHI</sequence>
<dbReference type="PANTHER" id="PTHR24113">
    <property type="entry name" value="RAN GTPASE-ACTIVATING PROTEIN 1"/>
    <property type="match status" value="1"/>
</dbReference>
<proteinExistence type="predicted"/>
<dbReference type="InterPro" id="IPR001611">
    <property type="entry name" value="Leu-rich_rpt"/>
</dbReference>
<dbReference type="Gene3D" id="3.80.10.10">
    <property type="entry name" value="Ribonuclease Inhibitor"/>
    <property type="match status" value="1"/>
</dbReference>
<dbReference type="GO" id="GO:0005634">
    <property type="term" value="C:nucleus"/>
    <property type="evidence" value="ECO:0007669"/>
    <property type="project" value="TreeGrafter"/>
</dbReference>
<keyword evidence="3" id="KW-0677">Repeat</keyword>
<dbReference type="SUPFAM" id="SSF52047">
    <property type="entry name" value="RNI-like"/>
    <property type="match status" value="1"/>
</dbReference>
<dbReference type="Pfam" id="PF13516">
    <property type="entry name" value="LRR_6"/>
    <property type="match status" value="1"/>
</dbReference>
<dbReference type="InParanoid" id="K0KG97"/>
<dbReference type="InterPro" id="IPR027038">
    <property type="entry name" value="RanGap"/>
</dbReference>
<evidence type="ECO:0000256" key="2">
    <source>
        <dbReference type="ARBA" id="ARBA00022614"/>
    </source>
</evidence>
<dbReference type="HOGENOM" id="CLU_028747_3_0_1"/>
<keyword evidence="2" id="KW-0433">Leucine-rich repeat</keyword>
<dbReference type="FunCoup" id="K0KG97">
    <property type="interactions" value="168"/>
</dbReference>
<dbReference type="STRING" id="1206466.K0KG97"/>
<dbReference type="GO" id="GO:0005829">
    <property type="term" value="C:cytosol"/>
    <property type="evidence" value="ECO:0007669"/>
    <property type="project" value="TreeGrafter"/>
</dbReference>
<evidence type="ECO:0000313" key="5">
    <source>
        <dbReference type="EMBL" id="CCH41207.1"/>
    </source>
</evidence>
<name>K0KG97_WICCF</name>
<dbReference type="Proteomes" id="UP000009328">
    <property type="component" value="Unassembled WGS sequence"/>
</dbReference>
<comment type="caution">
    <text evidence="5">The sequence shown here is derived from an EMBL/GenBank/DDBJ whole genome shotgun (WGS) entry which is preliminary data.</text>
</comment>
<evidence type="ECO:0000256" key="4">
    <source>
        <dbReference type="SAM" id="MobiDB-lite"/>
    </source>
</evidence>
<dbReference type="EMBL" id="CAIF01000013">
    <property type="protein sequence ID" value="CCH41207.1"/>
    <property type="molecule type" value="Genomic_DNA"/>
</dbReference>
<dbReference type="GO" id="GO:0005096">
    <property type="term" value="F:GTPase activator activity"/>
    <property type="evidence" value="ECO:0007669"/>
    <property type="project" value="UniProtKB-KW"/>
</dbReference>
<keyword evidence="6" id="KW-1185">Reference proteome</keyword>
<feature type="compositionally biased region" description="Basic and acidic residues" evidence="4">
    <location>
        <begin position="384"/>
        <end position="411"/>
    </location>
</feature>
<dbReference type="eggNOG" id="KOG1909">
    <property type="taxonomic scope" value="Eukaryota"/>
</dbReference>
<accession>K0KG97</accession>
<dbReference type="AlphaFoldDB" id="K0KG97"/>
<gene>
    <name evidence="5" type="ORF">BN7_744</name>
</gene>
<evidence type="ECO:0000256" key="1">
    <source>
        <dbReference type="ARBA" id="ARBA00022468"/>
    </source>
</evidence>
<keyword evidence="1" id="KW-0343">GTPase activation</keyword>
<dbReference type="SMART" id="SM00368">
    <property type="entry name" value="LRR_RI"/>
    <property type="match status" value="6"/>
</dbReference>
<dbReference type="InterPro" id="IPR032675">
    <property type="entry name" value="LRR_dom_sf"/>
</dbReference>
<evidence type="ECO:0000256" key="3">
    <source>
        <dbReference type="ARBA" id="ARBA00022737"/>
    </source>
</evidence>
<dbReference type="GO" id="GO:0006913">
    <property type="term" value="P:nucleocytoplasmic transport"/>
    <property type="evidence" value="ECO:0007669"/>
    <property type="project" value="TreeGrafter"/>
</dbReference>
<dbReference type="GO" id="GO:0031267">
    <property type="term" value="F:small GTPase binding"/>
    <property type="evidence" value="ECO:0007669"/>
    <property type="project" value="TreeGrafter"/>
</dbReference>
<feature type="compositionally biased region" description="Acidic residues" evidence="4">
    <location>
        <begin position="350"/>
        <end position="383"/>
    </location>
</feature>
<dbReference type="PANTHER" id="PTHR24113:SF12">
    <property type="entry name" value="RAN GTPASE-ACTIVATING PROTEIN 1"/>
    <property type="match status" value="1"/>
</dbReference>
<evidence type="ECO:0000313" key="6">
    <source>
        <dbReference type="Proteomes" id="UP000009328"/>
    </source>
</evidence>
<reference evidence="5 6" key="1">
    <citation type="journal article" date="2012" name="Eukaryot. Cell">
        <title>Draft genome sequence of Wickerhamomyces ciferrii NRRL Y-1031 F-60-10.</title>
        <authorList>
            <person name="Schneider J."/>
            <person name="Andrea H."/>
            <person name="Blom J."/>
            <person name="Jaenicke S."/>
            <person name="Ruckert C."/>
            <person name="Schorsch C."/>
            <person name="Szczepanowski R."/>
            <person name="Farwick M."/>
            <person name="Goesmann A."/>
            <person name="Puhler A."/>
            <person name="Schaffer S."/>
            <person name="Tauch A."/>
            <person name="Kohler T."/>
            <person name="Brinkrolf K."/>
        </authorList>
    </citation>
    <scope>NUCLEOTIDE SEQUENCE [LARGE SCALE GENOMIC DNA]</scope>
    <source>
        <strain evidence="6">ATCC 14091 / BCRC 22168 / CBS 111 / JCM 3599 / NBRC 0793 / NRRL Y-1031 F-60-10</strain>
    </source>
</reference>
<dbReference type="GO" id="GO:0048471">
    <property type="term" value="C:perinuclear region of cytoplasm"/>
    <property type="evidence" value="ECO:0007669"/>
    <property type="project" value="TreeGrafter"/>
</dbReference>
<organism evidence="5 6">
    <name type="scientific">Wickerhamomyces ciferrii (strain ATCC 14091 / BCRC 22168 / CBS 111 / JCM 3599 / NBRC 0793 / NRRL Y-1031 F-60-10)</name>
    <name type="common">Yeast</name>
    <name type="synonym">Pichia ciferrii</name>
    <dbReference type="NCBI Taxonomy" id="1206466"/>
    <lineage>
        <taxon>Eukaryota</taxon>
        <taxon>Fungi</taxon>
        <taxon>Dikarya</taxon>
        <taxon>Ascomycota</taxon>
        <taxon>Saccharomycotina</taxon>
        <taxon>Saccharomycetes</taxon>
        <taxon>Phaffomycetales</taxon>
        <taxon>Wickerhamomycetaceae</taxon>
        <taxon>Wickerhamomyces</taxon>
    </lineage>
</organism>